<accession>A0A8C4MFA5</accession>
<feature type="compositionally biased region" description="Polar residues" evidence="19">
    <location>
        <begin position="10"/>
        <end position="20"/>
    </location>
</feature>
<evidence type="ECO:0000256" key="1">
    <source>
        <dbReference type="ARBA" id="ARBA00001954"/>
    </source>
</evidence>
<dbReference type="EC" id="1.14.11.4" evidence="3"/>
<dbReference type="InterPro" id="IPR044861">
    <property type="entry name" value="IPNS-like_FE2OG_OXY"/>
</dbReference>
<keyword evidence="7" id="KW-0847">Vitamin C</keyword>
<dbReference type="InterPro" id="IPR005123">
    <property type="entry name" value="Oxoglu/Fe-dep_dioxygenase_dom"/>
</dbReference>
<evidence type="ECO:0000256" key="10">
    <source>
        <dbReference type="ARBA" id="ARBA00023004"/>
    </source>
</evidence>
<dbReference type="Ensembl" id="ENSEAST00005028188.1">
    <property type="protein sequence ID" value="ENSEASP00005025965.1"/>
    <property type="gene ID" value="ENSEASG00005016643.1"/>
</dbReference>
<evidence type="ECO:0000259" key="20">
    <source>
        <dbReference type="PROSITE" id="PS51471"/>
    </source>
</evidence>
<evidence type="ECO:0000256" key="5">
    <source>
        <dbReference type="ARBA" id="ARBA00022729"/>
    </source>
</evidence>
<dbReference type="GO" id="GO:0031418">
    <property type="term" value="F:L-ascorbic acid binding"/>
    <property type="evidence" value="ECO:0007669"/>
    <property type="project" value="UniProtKB-KW"/>
</dbReference>
<comment type="subcellular location">
    <subcellularLocation>
        <location evidence="13">Rough endoplasmic reticulum membrane</location>
        <topology evidence="13">Peripheral membrane protein</topology>
        <orientation evidence="13">Lumenal side</orientation>
    </subcellularLocation>
</comment>
<dbReference type="PANTHER" id="PTHR10730">
    <property type="entry name" value="PROCOLLAGEN-LYSINE,2-OXOGLUTARATE 5-DIOXYGENASE/GLYCOSYLTRANSFERASE 25 FAMILY MEMBER"/>
    <property type="match status" value="1"/>
</dbReference>
<dbReference type="FunFam" id="2.60.120.620:FF:000004">
    <property type="entry name" value="Procollagen-lysine,2-oxoglutarate 5-dioxygenase 2"/>
    <property type="match status" value="1"/>
</dbReference>
<organism evidence="21">
    <name type="scientific">Equus asinus asinus</name>
    <dbReference type="NCBI Taxonomy" id="83772"/>
    <lineage>
        <taxon>Eukaryota</taxon>
        <taxon>Metazoa</taxon>
        <taxon>Chordata</taxon>
        <taxon>Craniata</taxon>
        <taxon>Vertebrata</taxon>
        <taxon>Euteleostomi</taxon>
        <taxon>Mammalia</taxon>
        <taxon>Eutheria</taxon>
        <taxon>Laurasiatheria</taxon>
        <taxon>Perissodactyla</taxon>
        <taxon>Equidae</taxon>
        <taxon>Equus</taxon>
    </lineage>
</organism>
<dbReference type="SMART" id="SM00702">
    <property type="entry name" value="P4Hc"/>
    <property type="match status" value="1"/>
</dbReference>
<evidence type="ECO:0000256" key="7">
    <source>
        <dbReference type="ARBA" id="ARBA00022896"/>
    </source>
</evidence>
<dbReference type="Pfam" id="PF25238">
    <property type="entry name" value="OGFOD2-like"/>
    <property type="match status" value="1"/>
</dbReference>
<evidence type="ECO:0000256" key="19">
    <source>
        <dbReference type="SAM" id="MobiDB-lite"/>
    </source>
</evidence>
<comment type="catalytic activity">
    <reaction evidence="18">
        <text>L-lysyl-[collagen] + 2-oxoglutarate + O2 = (5R)-5-hydroxy-L-lysyl-[collagen] + succinate + CO2</text>
        <dbReference type="Rhea" id="RHEA:16569"/>
        <dbReference type="Rhea" id="RHEA-COMP:12751"/>
        <dbReference type="Rhea" id="RHEA-COMP:12752"/>
        <dbReference type="ChEBI" id="CHEBI:15379"/>
        <dbReference type="ChEBI" id="CHEBI:16526"/>
        <dbReference type="ChEBI" id="CHEBI:16810"/>
        <dbReference type="ChEBI" id="CHEBI:29969"/>
        <dbReference type="ChEBI" id="CHEBI:30031"/>
        <dbReference type="ChEBI" id="CHEBI:133442"/>
        <dbReference type="EC" id="1.14.11.4"/>
    </reaction>
</comment>
<evidence type="ECO:0000256" key="13">
    <source>
        <dbReference type="ARBA" id="ARBA00037819"/>
    </source>
</evidence>
<evidence type="ECO:0000256" key="14">
    <source>
        <dbReference type="ARBA" id="ARBA00040791"/>
    </source>
</evidence>
<evidence type="ECO:0000256" key="18">
    <source>
        <dbReference type="ARBA" id="ARBA00047930"/>
    </source>
</evidence>
<dbReference type="InterPro" id="IPR057589">
    <property type="entry name" value="GT_PLOD"/>
</dbReference>
<evidence type="ECO:0000256" key="3">
    <source>
        <dbReference type="ARBA" id="ARBA00012264"/>
    </source>
</evidence>
<evidence type="ECO:0000256" key="11">
    <source>
        <dbReference type="ARBA" id="ARBA00023136"/>
    </source>
</evidence>
<feature type="region of interest" description="Disordered" evidence="19">
    <location>
        <begin position="1"/>
        <end position="21"/>
    </location>
</feature>
<name>A0A8C4MFA5_EQUAS</name>
<dbReference type="PROSITE" id="PS51471">
    <property type="entry name" value="FE2OG_OXY"/>
    <property type="match status" value="1"/>
</dbReference>
<dbReference type="Pfam" id="PF03171">
    <property type="entry name" value="2OG-FeII_Oxy"/>
    <property type="match status" value="1"/>
</dbReference>
<evidence type="ECO:0000256" key="16">
    <source>
        <dbReference type="ARBA" id="ARBA00045361"/>
    </source>
</evidence>
<dbReference type="GO" id="GO:0005506">
    <property type="term" value="F:iron ion binding"/>
    <property type="evidence" value="ECO:0007669"/>
    <property type="project" value="InterPro"/>
</dbReference>
<sequence length="691" mass="79163">RQLLSIPDPQGSTCLHSPLSSGRLPMTRTHNLLVLTVATKESEGFRRFKRSAQFFNYKIQALGLGEDWDGDKETSAGGGLKVRLLKKALEKHADKENLVILFTDRWVPGGFLGGALSGKIEEYSRMRPSQDIRDKGLATLAVMEPCPCCSLSPSFLQERINITLDHRCRIFQNLVGALDEVVLKFEMGHVRARNLAYDTLPVLIHGNGPTKLQLNYLGNYIPRFWTFETGCTVCDEGLRSLKGIGDEALPVVLVSVFIEQPTPFLSLFFQRLLRLHYPRKQLRLFIHNHVSGRHLLGLLCEHGGEYKSVKLVGPEVRVANADARNMGADLCRQDRGCTYYFSVDADVALTEPKTLRLLIEQNKNVIAPLMTRHGRLWSNFWGAMSADGYYARSEDYVDIVQRRRVGVWNVPYISNIYLIKGSALRAELQQTDLFHHSKLDADMAFCANIRQQDVFMFLTNRHTFGHLLSLDSYQTTHLHNDLWEVFSNPEDWKEKYIHENYTRALAGKLVEMVRPCPDVYWFPIFTETACDELVEEMEHYGQWSLGDNKDNRIQGGYENVPTIDIHMNQISFEREWHKFLVEYIAPMTEKLYPGYYTRAQFDLAFVVRYKPDEQPSLMPHHDASTFTVNIALNRVGVDYEGGGCRFLRYNCSIRAPRKGWTLMHPGRLTHYHEGLPTTKGTRYIAVSFVDP</sequence>
<feature type="domain" description="Fe2OG dioxygenase" evidence="20">
    <location>
        <begin position="600"/>
        <end position="691"/>
    </location>
</feature>
<evidence type="ECO:0000256" key="4">
    <source>
        <dbReference type="ARBA" id="ARBA00022723"/>
    </source>
</evidence>
<dbReference type="PANTHER" id="PTHR10730:SF5">
    <property type="entry name" value="PROCOLLAGEN-LYSINE,2-OXOGLUTARATE 5-DIOXYGENASE 1"/>
    <property type="match status" value="1"/>
</dbReference>
<evidence type="ECO:0000256" key="8">
    <source>
        <dbReference type="ARBA" id="ARBA00022964"/>
    </source>
</evidence>
<comment type="subunit">
    <text evidence="17">Homodimer. Identified in a complex with P3H3 and P3H4.</text>
</comment>
<dbReference type="GO" id="GO:0030867">
    <property type="term" value="C:rough endoplasmic reticulum membrane"/>
    <property type="evidence" value="ECO:0007669"/>
    <property type="project" value="UniProtKB-SubCell"/>
</dbReference>
<dbReference type="InterPro" id="IPR006620">
    <property type="entry name" value="Pro_4_hyd_alph"/>
</dbReference>
<dbReference type="InterPro" id="IPR050757">
    <property type="entry name" value="Collagen_mod_GT25"/>
</dbReference>
<evidence type="ECO:0000256" key="12">
    <source>
        <dbReference type="ARBA" id="ARBA00023180"/>
    </source>
</evidence>
<dbReference type="AlphaFoldDB" id="A0A8C4MFA5"/>
<keyword evidence="11" id="KW-0472">Membrane</keyword>
<evidence type="ECO:0000256" key="6">
    <source>
        <dbReference type="ARBA" id="ARBA00022824"/>
    </source>
</evidence>
<dbReference type="InterPro" id="IPR001006">
    <property type="entry name" value="Procol_lys_dOase"/>
</dbReference>
<keyword evidence="5" id="KW-0732">Signal</keyword>
<keyword evidence="6" id="KW-0256">Endoplasmic reticulum</keyword>
<dbReference type="GO" id="GO:0008475">
    <property type="term" value="F:procollagen-lysine 5-dioxygenase activity"/>
    <property type="evidence" value="ECO:0007669"/>
    <property type="project" value="UniProtKB-EC"/>
</dbReference>
<evidence type="ECO:0000256" key="9">
    <source>
        <dbReference type="ARBA" id="ARBA00023002"/>
    </source>
</evidence>
<gene>
    <name evidence="21" type="primary">PLOD1</name>
</gene>
<protein>
    <recommendedName>
        <fullName evidence="14">Procollagen-lysine,2-oxoglutarate 5-dioxygenase 1</fullName>
        <ecNumber evidence="3">1.14.11.4</ecNumber>
    </recommendedName>
    <alternativeName>
        <fullName evidence="15">Lysyl hydroxylase 1</fullName>
    </alternativeName>
</protein>
<dbReference type="Gene3D" id="2.60.120.620">
    <property type="entry name" value="q2cbj1_9rhob like domain"/>
    <property type="match status" value="1"/>
</dbReference>
<keyword evidence="8" id="KW-0223">Dioxygenase</keyword>
<reference evidence="21" key="1">
    <citation type="submission" date="2023-03" db="UniProtKB">
        <authorList>
            <consortium name="Ensembl"/>
        </authorList>
    </citation>
    <scope>IDENTIFICATION</scope>
</reference>
<proteinExistence type="predicted"/>
<comment type="function">
    <text evidence="16">Part of a complex composed of PLOD1, P3H3 and P3H4 that catalyzes hydroxylation of lysine residues in collagen alpha chains and is required for normal assembly and cross-linkling of collagen fibrils. Forms hydroxylysine residues in -Xaa-Lys-Gly- sequences in collagens. These hydroxylysines serve as sites of attachment for carbohydrate units and are essential for the stability of the intermolecular collagen cross-links.</text>
</comment>
<evidence type="ECO:0000256" key="2">
    <source>
        <dbReference type="ARBA" id="ARBA00001961"/>
    </source>
</evidence>
<dbReference type="SUPFAM" id="SSF53448">
    <property type="entry name" value="Nucleotide-diphospho-sugar transferases"/>
    <property type="match status" value="1"/>
</dbReference>
<dbReference type="Pfam" id="PF25342">
    <property type="entry name" value="GT_PLOD"/>
    <property type="match status" value="2"/>
</dbReference>
<comment type="cofactor">
    <cofactor evidence="1">
        <name>Fe(2+)</name>
        <dbReference type="ChEBI" id="CHEBI:29033"/>
    </cofactor>
</comment>
<keyword evidence="9" id="KW-0560">Oxidoreductase</keyword>
<dbReference type="PROSITE" id="PS01325">
    <property type="entry name" value="LYS_HYDROXYLASE"/>
    <property type="match status" value="1"/>
</dbReference>
<evidence type="ECO:0000256" key="15">
    <source>
        <dbReference type="ARBA" id="ARBA00042560"/>
    </source>
</evidence>
<dbReference type="InterPro" id="IPR029044">
    <property type="entry name" value="Nucleotide-diphossugar_trans"/>
</dbReference>
<evidence type="ECO:0000256" key="17">
    <source>
        <dbReference type="ARBA" id="ARBA00046428"/>
    </source>
</evidence>
<comment type="cofactor">
    <cofactor evidence="2">
        <name>L-ascorbate</name>
        <dbReference type="ChEBI" id="CHEBI:38290"/>
    </cofactor>
</comment>
<keyword evidence="12" id="KW-0325">Glycoprotein</keyword>
<keyword evidence="4" id="KW-0479">Metal-binding</keyword>
<keyword evidence="10" id="KW-0408">Iron</keyword>
<evidence type="ECO:0000313" key="21">
    <source>
        <dbReference type="Ensembl" id="ENSEASP00005025965.1"/>
    </source>
</evidence>